<proteinExistence type="predicted"/>
<evidence type="ECO:0000256" key="1">
    <source>
        <dbReference type="SAM" id="MobiDB-lite"/>
    </source>
</evidence>
<dbReference type="HOGENOM" id="CLU_2100182_0_0_1"/>
<protein>
    <submittedName>
        <fullName evidence="2">Uncharacterized protein</fullName>
    </submittedName>
</protein>
<dbReference type="EMBL" id="KI395058">
    <property type="protein sequence ID" value="ERM99031.1"/>
    <property type="molecule type" value="Genomic_DNA"/>
</dbReference>
<organism evidence="2 3">
    <name type="scientific">Amborella trichopoda</name>
    <dbReference type="NCBI Taxonomy" id="13333"/>
    <lineage>
        <taxon>Eukaryota</taxon>
        <taxon>Viridiplantae</taxon>
        <taxon>Streptophyta</taxon>
        <taxon>Embryophyta</taxon>
        <taxon>Tracheophyta</taxon>
        <taxon>Spermatophyta</taxon>
        <taxon>Magnoliopsida</taxon>
        <taxon>Amborellales</taxon>
        <taxon>Amborellaceae</taxon>
        <taxon>Amborella</taxon>
    </lineage>
</organism>
<gene>
    <name evidence="2" type="ORF">AMTR_s00101p00059650</name>
</gene>
<name>W1NQ48_AMBTC</name>
<reference evidence="3" key="1">
    <citation type="journal article" date="2013" name="Science">
        <title>The Amborella genome and the evolution of flowering plants.</title>
        <authorList>
            <consortium name="Amborella Genome Project"/>
        </authorList>
    </citation>
    <scope>NUCLEOTIDE SEQUENCE [LARGE SCALE GENOMIC DNA]</scope>
</reference>
<feature type="region of interest" description="Disordered" evidence="1">
    <location>
        <begin position="1"/>
        <end position="48"/>
    </location>
</feature>
<sequence length="116" mass="13033">MTSFSTTKGEEEKKKHNYARGSLEDRRCGNRSGRKPTSPNNYLPPPTPLPPTFRLLENLLSYNVIAKAPFADRLGASNWSWDRSPPPSGCPKGWGLKQLTYLSIAYMQTIPFPSTF</sequence>
<dbReference type="AlphaFoldDB" id="W1NQ48"/>
<evidence type="ECO:0000313" key="3">
    <source>
        <dbReference type="Proteomes" id="UP000017836"/>
    </source>
</evidence>
<evidence type="ECO:0000313" key="2">
    <source>
        <dbReference type="EMBL" id="ERM99031.1"/>
    </source>
</evidence>
<dbReference type="Proteomes" id="UP000017836">
    <property type="component" value="Unassembled WGS sequence"/>
</dbReference>
<accession>W1NQ48</accession>
<keyword evidence="3" id="KW-1185">Reference proteome</keyword>
<dbReference type="Gramene" id="ERM99031">
    <property type="protein sequence ID" value="ERM99031"/>
    <property type="gene ID" value="AMTR_s00101p00059650"/>
</dbReference>